<accession>D1W8N0</accession>
<dbReference type="STRING" id="679190.HMPREF0650_2303"/>
<dbReference type="AlphaFoldDB" id="D1W8N0"/>
<gene>
    <name evidence="2" type="ORF">HMPREF0650_2303</name>
</gene>
<sequence>MFLKLVFYRKIGGTQVLKTPFLGVLQPVTLSLTSYFFVLSLVCLNFAACSQRM</sequence>
<protein>
    <submittedName>
        <fullName evidence="2">Uncharacterized protein</fullName>
    </submittedName>
</protein>
<proteinExistence type="predicted"/>
<dbReference type="EMBL" id="ADEG01000099">
    <property type="protein sequence ID" value="EFA91080.1"/>
    <property type="molecule type" value="Genomic_DNA"/>
</dbReference>
<keyword evidence="1" id="KW-0812">Transmembrane</keyword>
<feature type="transmembrane region" description="Helical" evidence="1">
    <location>
        <begin position="28"/>
        <end position="48"/>
    </location>
</feature>
<reference evidence="2 3" key="1">
    <citation type="submission" date="2009-12" db="EMBL/GenBank/DDBJ databases">
        <title>Genome Sequence of Prevotella buccalis ATCC 35310.</title>
        <authorList>
            <person name="Durkin A.S."/>
            <person name="Madupu R."/>
            <person name="Torralba M."/>
            <person name="Methe B."/>
            <person name="Sutton G."/>
            <person name="Strausberg R.L."/>
            <person name="Nelson K.E."/>
        </authorList>
    </citation>
    <scope>NUCLEOTIDE SEQUENCE [LARGE SCALE GENOMIC DNA]</scope>
    <source>
        <strain evidence="2 3">ATCC 35310</strain>
    </source>
</reference>
<evidence type="ECO:0000313" key="3">
    <source>
        <dbReference type="Proteomes" id="UP000005283"/>
    </source>
</evidence>
<keyword evidence="3" id="KW-1185">Reference proteome</keyword>
<organism evidence="2 3">
    <name type="scientific">Hoylesella buccalis ATCC 35310</name>
    <dbReference type="NCBI Taxonomy" id="679190"/>
    <lineage>
        <taxon>Bacteria</taxon>
        <taxon>Pseudomonadati</taxon>
        <taxon>Bacteroidota</taxon>
        <taxon>Bacteroidia</taxon>
        <taxon>Bacteroidales</taxon>
        <taxon>Prevotellaceae</taxon>
        <taxon>Hoylesella</taxon>
    </lineage>
</organism>
<keyword evidence="1" id="KW-1133">Transmembrane helix</keyword>
<comment type="caution">
    <text evidence="2">The sequence shown here is derived from an EMBL/GenBank/DDBJ whole genome shotgun (WGS) entry which is preliminary data.</text>
</comment>
<evidence type="ECO:0000313" key="2">
    <source>
        <dbReference type="EMBL" id="EFA91080.1"/>
    </source>
</evidence>
<evidence type="ECO:0000256" key="1">
    <source>
        <dbReference type="SAM" id="Phobius"/>
    </source>
</evidence>
<name>D1W8N0_9BACT</name>
<dbReference type="Proteomes" id="UP000005283">
    <property type="component" value="Unassembled WGS sequence"/>
</dbReference>
<keyword evidence="1" id="KW-0472">Membrane</keyword>